<evidence type="ECO:0000313" key="3">
    <source>
        <dbReference type="EMBL" id="KAK0722467.1"/>
    </source>
</evidence>
<keyword evidence="4" id="KW-1185">Reference proteome</keyword>
<dbReference type="GeneID" id="85324913"/>
<feature type="region of interest" description="Disordered" evidence="1">
    <location>
        <begin position="51"/>
        <end position="80"/>
    </location>
</feature>
<dbReference type="EMBL" id="JAUIRO010000003">
    <property type="protein sequence ID" value="KAK0722467.1"/>
    <property type="molecule type" value="Genomic_DNA"/>
</dbReference>
<organism evidence="3 4">
    <name type="scientific">Lasiosphaeria miniovina</name>
    <dbReference type="NCBI Taxonomy" id="1954250"/>
    <lineage>
        <taxon>Eukaryota</taxon>
        <taxon>Fungi</taxon>
        <taxon>Dikarya</taxon>
        <taxon>Ascomycota</taxon>
        <taxon>Pezizomycotina</taxon>
        <taxon>Sordariomycetes</taxon>
        <taxon>Sordariomycetidae</taxon>
        <taxon>Sordariales</taxon>
        <taxon>Lasiosphaeriaceae</taxon>
        <taxon>Lasiosphaeria</taxon>
    </lineage>
</organism>
<reference evidence="3" key="1">
    <citation type="submission" date="2023-06" db="EMBL/GenBank/DDBJ databases">
        <title>Genome-scale phylogeny and comparative genomics of the fungal order Sordariales.</title>
        <authorList>
            <consortium name="Lawrence Berkeley National Laboratory"/>
            <person name="Hensen N."/>
            <person name="Bonometti L."/>
            <person name="Westerberg I."/>
            <person name="Brannstrom I.O."/>
            <person name="Guillou S."/>
            <person name="Cros-Aarteil S."/>
            <person name="Calhoun S."/>
            <person name="Haridas S."/>
            <person name="Kuo A."/>
            <person name="Mondo S."/>
            <person name="Pangilinan J."/>
            <person name="Riley R."/>
            <person name="LaButti K."/>
            <person name="Andreopoulos B."/>
            <person name="Lipzen A."/>
            <person name="Chen C."/>
            <person name="Yanf M."/>
            <person name="Daum C."/>
            <person name="Ng V."/>
            <person name="Clum A."/>
            <person name="Steindorff A."/>
            <person name="Ohm R."/>
            <person name="Martin F."/>
            <person name="Silar P."/>
            <person name="Natvig D."/>
            <person name="Lalanne C."/>
            <person name="Gautier V."/>
            <person name="Ament-velasquez S.L."/>
            <person name="Kruys A."/>
            <person name="Hutchinson M.I."/>
            <person name="Powell A.J."/>
            <person name="Barry K."/>
            <person name="Miller A.N."/>
            <person name="Grigoriev I.V."/>
            <person name="Debuchy R."/>
            <person name="Gladieux P."/>
            <person name="Thoren M.H."/>
            <person name="Johannesson H."/>
        </authorList>
    </citation>
    <scope>NUCLEOTIDE SEQUENCE</scope>
    <source>
        <strain evidence="3">SMH2392-1A</strain>
    </source>
</reference>
<accession>A0AA40E2E0</accession>
<comment type="caution">
    <text evidence="3">The sequence shown here is derived from an EMBL/GenBank/DDBJ whole genome shotgun (WGS) entry which is preliminary data.</text>
</comment>
<protein>
    <recommendedName>
        <fullName evidence="2">HNH nuclease domain-containing protein</fullName>
    </recommendedName>
</protein>
<dbReference type="RefSeq" id="XP_060298391.1">
    <property type="nucleotide sequence ID" value="XM_060441643.1"/>
</dbReference>
<dbReference type="InterPro" id="IPR003615">
    <property type="entry name" value="HNH_nuc"/>
</dbReference>
<evidence type="ECO:0000256" key="1">
    <source>
        <dbReference type="SAM" id="MobiDB-lite"/>
    </source>
</evidence>
<gene>
    <name evidence="3" type="ORF">B0T26DRAFT_702787</name>
</gene>
<dbReference type="Proteomes" id="UP001172101">
    <property type="component" value="Unassembled WGS sequence"/>
</dbReference>
<proteinExistence type="predicted"/>
<feature type="domain" description="HNH nuclease" evidence="2">
    <location>
        <begin position="99"/>
        <end position="169"/>
    </location>
</feature>
<name>A0AA40E2E0_9PEZI</name>
<dbReference type="Pfam" id="PF13391">
    <property type="entry name" value="HNH_2"/>
    <property type="match status" value="1"/>
</dbReference>
<sequence>MSAMKGEVEKVGGSSAFADYLKLVYKLYKPQIQYILDTWTNEAARDEKKALKRKRLDTSGHTTPTVEDLPTGDTGDRAGRSNADKIAQAKVSKWYDGSCVLSGATLVDGAHIIDVRASGMNALYFWEMLRMFWPLKSTYKLDIKGQEVRNILPLNPGVHKFWDRHRFAVRPVEHPIDPEHRIYLQVV</sequence>
<dbReference type="AlphaFoldDB" id="A0AA40E2E0"/>
<evidence type="ECO:0000313" key="4">
    <source>
        <dbReference type="Proteomes" id="UP001172101"/>
    </source>
</evidence>
<evidence type="ECO:0000259" key="2">
    <source>
        <dbReference type="Pfam" id="PF13391"/>
    </source>
</evidence>